<dbReference type="EMBL" id="CM035443">
    <property type="protein sequence ID" value="KAH7277724.1"/>
    <property type="molecule type" value="Genomic_DNA"/>
</dbReference>
<feature type="active site" evidence="5">
    <location>
        <position position="120"/>
    </location>
</feature>
<feature type="site" description="Transition state stabilizer" evidence="7">
    <location>
        <position position="153"/>
    </location>
</feature>
<comment type="cofactor">
    <cofactor evidence="6">
        <name>Mg(2+)</name>
        <dbReference type="ChEBI" id="CHEBI:18420"/>
    </cofactor>
    <cofactor evidence="6">
        <name>Mn(2+)</name>
        <dbReference type="ChEBI" id="CHEBI:29035"/>
    </cofactor>
    <text evidence="6">Probably binds two magnesium or manganese ions per subunit.</text>
</comment>
<feature type="region of interest" description="Disordered" evidence="8">
    <location>
        <begin position="346"/>
        <end position="366"/>
    </location>
</feature>
<dbReference type="Pfam" id="PF03372">
    <property type="entry name" value="Exo_endo_phos"/>
    <property type="match status" value="1"/>
</dbReference>
<evidence type="ECO:0000256" key="5">
    <source>
        <dbReference type="PIRSR" id="PIRSR604808-1"/>
    </source>
</evidence>
<evidence type="ECO:0000256" key="3">
    <source>
        <dbReference type="ARBA" id="ARBA00022801"/>
    </source>
</evidence>
<dbReference type="AlphaFoldDB" id="A0A8T2Q1U7"/>
<keyword evidence="4 6" id="KW-0460">Magnesium</keyword>
<dbReference type="GO" id="GO:0008311">
    <property type="term" value="F:double-stranded DNA 3'-5' DNA exonuclease activity"/>
    <property type="evidence" value="ECO:0007669"/>
    <property type="project" value="TreeGrafter"/>
</dbReference>
<feature type="site" description="Interaction with DNA substrate" evidence="7">
    <location>
        <position position="270"/>
    </location>
</feature>
<feature type="binding site" evidence="6">
    <location>
        <position position="270"/>
    </location>
    <ligand>
        <name>Mg(2+)</name>
        <dbReference type="ChEBI" id="CHEBI:18420"/>
        <label>1</label>
    </ligand>
</feature>
<dbReference type="PANTHER" id="PTHR22748">
    <property type="entry name" value="AP ENDONUCLEASE"/>
    <property type="match status" value="1"/>
</dbReference>
<feature type="domain" description="Endonuclease/exonuclease/phosphatase" evidence="9">
    <location>
        <begin position="4"/>
        <end position="270"/>
    </location>
</feature>
<evidence type="ECO:0000259" key="9">
    <source>
        <dbReference type="Pfam" id="PF03372"/>
    </source>
</evidence>
<feature type="binding site" evidence="6">
    <location>
        <position position="151"/>
    </location>
    <ligand>
        <name>Mg(2+)</name>
        <dbReference type="ChEBI" id="CHEBI:18420"/>
        <label>1</label>
    </ligand>
</feature>
<name>A0A8T2Q1U7_CERRI</name>
<dbReference type="InterPro" id="IPR036691">
    <property type="entry name" value="Endo/exonu/phosph_ase_sf"/>
</dbReference>
<comment type="caution">
    <text evidence="10">The sequence shown here is derived from an EMBL/GenBank/DDBJ whole genome shotgun (WGS) entry which is preliminary data.</text>
</comment>
<feature type="binding site" evidence="6">
    <location>
        <position position="269"/>
    </location>
    <ligand>
        <name>Mg(2+)</name>
        <dbReference type="ChEBI" id="CHEBI:18420"/>
        <label>1</label>
    </ligand>
</feature>
<sequence length="420" mass="48668">MIVATWNVRGLGGTHWKRKRGRLRQELSKYVIDGQIDFLLLQEHRLSKERIAEYDNLLQGNWEVYWGNGYGQEENGGGICVAIRGIWRQHVVEDKIIVQGRAQYVILEKENVRWGIVNIYAPKQEAERAPFWRELYSCLPNSVEHWIVGGDFNMVESLDDRRGGNPTSIHGHELATWELLMFKLRVADAWHMRNFSRSYPSKEFSRMNRRRGVRQECVEEQEDELQASDVSGRGNNKTIESRLDRIYLSDHFANKRGNMRIQPGTTLSDHTPVVLKIDPTTRRERATLLRSLIALKRLQEKFPSCRWVENLLIQAHQHRAHWTQTGDRCNGEFFTIVKQKKSHAGVRQLKKPDGSITNDPEEMRQKRSASIQPLVTDDMRKVLDAPLTIAELAEALHALPKQSCPRGDGLSTIFFINNWE</sequence>
<evidence type="ECO:0000256" key="7">
    <source>
        <dbReference type="PIRSR" id="PIRSR604808-3"/>
    </source>
</evidence>
<dbReference type="InterPro" id="IPR004808">
    <property type="entry name" value="AP_endonuc_1"/>
</dbReference>
<dbReference type="OMA" id="PRSHALM"/>
<evidence type="ECO:0000256" key="6">
    <source>
        <dbReference type="PIRSR" id="PIRSR604808-2"/>
    </source>
</evidence>
<feature type="binding site" evidence="6">
    <location>
        <position position="153"/>
    </location>
    <ligand>
        <name>Mg(2+)</name>
        <dbReference type="ChEBI" id="CHEBI:18420"/>
        <label>1</label>
    </ligand>
</feature>
<dbReference type="GO" id="GO:0046872">
    <property type="term" value="F:metal ion binding"/>
    <property type="evidence" value="ECO:0007669"/>
    <property type="project" value="UniProtKB-KW"/>
</dbReference>
<evidence type="ECO:0000256" key="2">
    <source>
        <dbReference type="ARBA" id="ARBA00022723"/>
    </source>
</evidence>
<dbReference type="PANTHER" id="PTHR22748:SF4">
    <property type="entry name" value="DNA-(APURINIC OR APYRIMIDINIC SITE) ENDONUCLEASE 2"/>
    <property type="match status" value="1"/>
</dbReference>
<feature type="binding site" evidence="6">
    <location>
        <position position="43"/>
    </location>
    <ligand>
        <name>Mg(2+)</name>
        <dbReference type="ChEBI" id="CHEBI:18420"/>
        <label>1</label>
    </ligand>
</feature>
<feature type="binding site" evidence="6">
    <location>
        <position position="7"/>
    </location>
    <ligand>
        <name>Mg(2+)</name>
        <dbReference type="ChEBI" id="CHEBI:18420"/>
        <label>1</label>
    </ligand>
</feature>
<dbReference type="Proteomes" id="UP000825935">
    <property type="component" value="Chromosome 38"/>
</dbReference>
<feature type="active site" description="Proton acceptor" evidence="5">
    <location>
        <position position="270"/>
    </location>
</feature>
<gene>
    <name evidence="10" type="ORF">KP509_38G003900</name>
</gene>
<keyword evidence="6" id="KW-0464">Manganese</keyword>
<dbReference type="Gene3D" id="3.60.10.10">
    <property type="entry name" value="Endonuclease/exonuclease/phosphatase"/>
    <property type="match status" value="1"/>
</dbReference>
<accession>A0A8T2Q1U7</accession>
<dbReference type="InterPro" id="IPR005135">
    <property type="entry name" value="Endo/exonuclease/phosphatase"/>
</dbReference>
<dbReference type="SUPFAM" id="SSF56219">
    <property type="entry name" value="DNase I-like"/>
    <property type="match status" value="1"/>
</dbReference>
<evidence type="ECO:0000313" key="11">
    <source>
        <dbReference type="Proteomes" id="UP000825935"/>
    </source>
</evidence>
<evidence type="ECO:0000256" key="8">
    <source>
        <dbReference type="SAM" id="MobiDB-lite"/>
    </source>
</evidence>
<organism evidence="10 11">
    <name type="scientific">Ceratopteris richardii</name>
    <name type="common">Triangle waterfern</name>
    <dbReference type="NCBI Taxonomy" id="49495"/>
    <lineage>
        <taxon>Eukaryota</taxon>
        <taxon>Viridiplantae</taxon>
        <taxon>Streptophyta</taxon>
        <taxon>Embryophyta</taxon>
        <taxon>Tracheophyta</taxon>
        <taxon>Polypodiopsida</taxon>
        <taxon>Polypodiidae</taxon>
        <taxon>Polypodiales</taxon>
        <taxon>Pteridineae</taxon>
        <taxon>Pteridaceae</taxon>
        <taxon>Parkerioideae</taxon>
        <taxon>Ceratopteris</taxon>
    </lineage>
</organism>
<evidence type="ECO:0000313" key="10">
    <source>
        <dbReference type="EMBL" id="KAH7277724.1"/>
    </source>
</evidence>
<keyword evidence="11" id="KW-1185">Reference proteome</keyword>
<protein>
    <recommendedName>
        <fullName evidence="9">Endonuclease/exonuclease/phosphatase domain-containing protein</fullName>
    </recommendedName>
</protein>
<dbReference type="GO" id="GO:0008081">
    <property type="term" value="F:phosphoric diester hydrolase activity"/>
    <property type="evidence" value="ECO:0007669"/>
    <property type="project" value="TreeGrafter"/>
</dbReference>
<evidence type="ECO:0000256" key="4">
    <source>
        <dbReference type="ARBA" id="ARBA00022842"/>
    </source>
</evidence>
<proteinExistence type="inferred from homology"/>
<keyword evidence="2 6" id="KW-0479">Metal-binding</keyword>
<dbReference type="OrthoDB" id="1939039at2759"/>
<dbReference type="GO" id="GO:0003906">
    <property type="term" value="F:DNA-(apurinic or apyrimidinic site) endonuclease activity"/>
    <property type="evidence" value="ECO:0007669"/>
    <property type="project" value="TreeGrafter"/>
</dbReference>
<comment type="similarity">
    <text evidence="1">Belongs to the DNA repair enzymes AP/ExoA family.</text>
</comment>
<feature type="site" description="Important for catalytic activity" evidence="7">
    <location>
        <position position="244"/>
    </location>
</feature>
<dbReference type="GO" id="GO:0005634">
    <property type="term" value="C:nucleus"/>
    <property type="evidence" value="ECO:0007669"/>
    <property type="project" value="TreeGrafter"/>
</dbReference>
<feature type="non-terminal residue" evidence="10">
    <location>
        <position position="420"/>
    </location>
</feature>
<feature type="active site" description="Proton donor/acceptor" evidence="5">
    <location>
        <position position="151"/>
    </location>
</feature>
<dbReference type="GO" id="GO:0006284">
    <property type="term" value="P:base-excision repair"/>
    <property type="evidence" value="ECO:0007669"/>
    <property type="project" value="TreeGrafter"/>
</dbReference>
<keyword evidence="3" id="KW-0378">Hydrolase</keyword>
<reference evidence="10" key="1">
    <citation type="submission" date="2021-08" db="EMBL/GenBank/DDBJ databases">
        <title>WGS assembly of Ceratopteris richardii.</title>
        <authorList>
            <person name="Marchant D.B."/>
            <person name="Chen G."/>
            <person name="Jenkins J."/>
            <person name="Shu S."/>
            <person name="Leebens-Mack J."/>
            <person name="Grimwood J."/>
            <person name="Schmutz J."/>
            <person name="Soltis P."/>
            <person name="Soltis D."/>
            <person name="Chen Z.-H."/>
        </authorList>
    </citation>
    <scope>NUCLEOTIDE SEQUENCE</scope>
    <source>
        <strain evidence="10">Whitten #5841</strain>
        <tissue evidence="10">Leaf</tissue>
    </source>
</reference>
<evidence type="ECO:0000256" key="1">
    <source>
        <dbReference type="ARBA" id="ARBA00007092"/>
    </source>
</evidence>